<evidence type="ECO:0000313" key="3">
    <source>
        <dbReference type="EMBL" id="MBB6073425.1"/>
    </source>
</evidence>
<proteinExistence type="predicted"/>
<dbReference type="RefSeq" id="WP_170039121.1">
    <property type="nucleotide sequence ID" value="NZ_JABDTL010000002.1"/>
</dbReference>
<sequence>MRRLLPWIPALAWAVAIYLVSGRSSVPVPGVSGADKVLHFGAYALLGGLLAFAAHRSALHPGVAVILGVLYGASDEIHQSFVPGRSPDIRDWVADALGVCFAVFLYTRWRARRSAPSVNAAEARAPSLRA</sequence>
<dbReference type="AlphaFoldDB" id="A0A841H5C4"/>
<gene>
    <name evidence="3" type="ORF">HNQ61_005092</name>
</gene>
<feature type="domain" description="VanZ-like" evidence="2">
    <location>
        <begin position="31"/>
        <end position="108"/>
    </location>
</feature>
<accession>A0A841H5C4</accession>
<evidence type="ECO:0000256" key="1">
    <source>
        <dbReference type="SAM" id="Phobius"/>
    </source>
</evidence>
<protein>
    <submittedName>
        <fullName evidence="3">VanZ family protein</fullName>
    </submittedName>
</protein>
<name>A0A841H5C4_9BACT</name>
<comment type="caution">
    <text evidence="3">The sequence shown here is derived from an EMBL/GenBank/DDBJ whole genome shotgun (WGS) entry which is preliminary data.</text>
</comment>
<dbReference type="NCBIfam" id="NF037970">
    <property type="entry name" value="vanZ_1"/>
    <property type="match status" value="1"/>
</dbReference>
<feature type="transmembrane region" description="Helical" evidence="1">
    <location>
        <begin position="43"/>
        <end position="71"/>
    </location>
</feature>
<evidence type="ECO:0000313" key="4">
    <source>
        <dbReference type="Proteomes" id="UP000582837"/>
    </source>
</evidence>
<dbReference type="Proteomes" id="UP000582837">
    <property type="component" value="Unassembled WGS sequence"/>
</dbReference>
<keyword evidence="1" id="KW-0812">Transmembrane</keyword>
<organism evidence="3 4">
    <name type="scientific">Longimicrobium terrae</name>
    <dbReference type="NCBI Taxonomy" id="1639882"/>
    <lineage>
        <taxon>Bacteria</taxon>
        <taxon>Pseudomonadati</taxon>
        <taxon>Gemmatimonadota</taxon>
        <taxon>Longimicrobiia</taxon>
        <taxon>Longimicrobiales</taxon>
        <taxon>Longimicrobiaceae</taxon>
        <taxon>Longimicrobium</taxon>
    </lineage>
</organism>
<keyword evidence="1" id="KW-1133">Transmembrane helix</keyword>
<reference evidence="3 4" key="1">
    <citation type="submission" date="2020-08" db="EMBL/GenBank/DDBJ databases">
        <title>Genomic Encyclopedia of Type Strains, Phase IV (KMG-IV): sequencing the most valuable type-strain genomes for metagenomic binning, comparative biology and taxonomic classification.</title>
        <authorList>
            <person name="Goeker M."/>
        </authorList>
    </citation>
    <scope>NUCLEOTIDE SEQUENCE [LARGE SCALE GENOMIC DNA]</scope>
    <source>
        <strain evidence="3 4">DSM 29007</strain>
    </source>
</reference>
<keyword evidence="1" id="KW-0472">Membrane</keyword>
<dbReference type="PANTHER" id="PTHR28008">
    <property type="entry name" value="DOMAIN PROTEIN, PUTATIVE (AFU_ORTHOLOGUE AFUA_3G10980)-RELATED"/>
    <property type="match status" value="1"/>
</dbReference>
<dbReference type="Pfam" id="PF04892">
    <property type="entry name" value="VanZ"/>
    <property type="match status" value="1"/>
</dbReference>
<dbReference type="EMBL" id="JACHIA010000024">
    <property type="protein sequence ID" value="MBB6073425.1"/>
    <property type="molecule type" value="Genomic_DNA"/>
</dbReference>
<dbReference type="InterPro" id="IPR006976">
    <property type="entry name" value="VanZ-like"/>
</dbReference>
<dbReference type="PANTHER" id="PTHR28008:SF1">
    <property type="entry name" value="DOMAIN PROTEIN, PUTATIVE (AFU_ORTHOLOGUE AFUA_3G10980)-RELATED"/>
    <property type="match status" value="1"/>
</dbReference>
<keyword evidence="4" id="KW-1185">Reference proteome</keyword>
<evidence type="ECO:0000259" key="2">
    <source>
        <dbReference type="Pfam" id="PF04892"/>
    </source>
</evidence>